<accession>A0A369UP61</accession>
<comment type="caution">
    <text evidence="1">The sequence shown here is derived from an EMBL/GenBank/DDBJ whole genome shotgun (WGS) entry which is preliminary data.</text>
</comment>
<organism evidence="1 2">
    <name type="scientific">Dyella tabacisoli</name>
    <dbReference type="NCBI Taxonomy" id="2282381"/>
    <lineage>
        <taxon>Bacteria</taxon>
        <taxon>Pseudomonadati</taxon>
        <taxon>Pseudomonadota</taxon>
        <taxon>Gammaproteobacteria</taxon>
        <taxon>Lysobacterales</taxon>
        <taxon>Rhodanobacteraceae</taxon>
        <taxon>Dyella</taxon>
    </lineage>
</organism>
<keyword evidence="2" id="KW-1185">Reference proteome</keyword>
<dbReference type="RefSeq" id="WP_114845753.1">
    <property type="nucleotide sequence ID" value="NZ_JBHSPE010000020.1"/>
</dbReference>
<gene>
    <name evidence="1" type="ORF">DVJ77_11900</name>
</gene>
<evidence type="ECO:0000313" key="2">
    <source>
        <dbReference type="Proteomes" id="UP000253782"/>
    </source>
</evidence>
<name>A0A369UP61_9GAMM</name>
<reference evidence="1 2" key="1">
    <citation type="submission" date="2018-07" db="EMBL/GenBank/DDBJ databases">
        <title>Dyella tabacisoli L4-6T, whole genome shotgun sequence.</title>
        <authorList>
            <person name="Zhou X.-K."/>
            <person name="Li W.-J."/>
            <person name="Duan Y.-Q."/>
        </authorList>
    </citation>
    <scope>NUCLEOTIDE SEQUENCE [LARGE SCALE GENOMIC DNA]</scope>
    <source>
        <strain evidence="1 2">L4-6</strain>
    </source>
</reference>
<sequence>MVEKSSIKHTPSPGAIAEAKRTPGGWVYEVRGNYGPNDYVPPHAVVGAWKVGDAGEIVGDFIPNPNFKEPNIEVD</sequence>
<evidence type="ECO:0000313" key="1">
    <source>
        <dbReference type="EMBL" id="RDD81410.1"/>
    </source>
</evidence>
<proteinExistence type="predicted"/>
<protein>
    <submittedName>
        <fullName evidence="1">Uncharacterized protein</fullName>
    </submittedName>
</protein>
<dbReference type="OrthoDB" id="798764at2"/>
<dbReference type="AlphaFoldDB" id="A0A369UP61"/>
<dbReference type="EMBL" id="QQAH01000010">
    <property type="protein sequence ID" value="RDD81410.1"/>
    <property type="molecule type" value="Genomic_DNA"/>
</dbReference>
<dbReference type="Proteomes" id="UP000253782">
    <property type="component" value="Unassembled WGS sequence"/>
</dbReference>